<organism evidence="2 3">
    <name type="scientific">Sinocyclocheilus anshuiensis</name>
    <dbReference type="NCBI Taxonomy" id="1608454"/>
    <lineage>
        <taxon>Eukaryota</taxon>
        <taxon>Metazoa</taxon>
        <taxon>Chordata</taxon>
        <taxon>Craniata</taxon>
        <taxon>Vertebrata</taxon>
        <taxon>Euteleostomi</taxon>
        <taxon>Actinopterygii</taxon>
        <taxon>Neopterygii</taxon>
        <taxon>Teleostei</taxon>
        <taxon>Ostariophysi</taxon>
        <taxon>Cypriniformes</taxon>
        <taxon>Cyprinidae</taxon>
        <taxon>Cyprininae</taxon>
        <taxon>Sinocyclocheilus</taxon>
    </lineage>
</organism>
<proteinExistence type="predicted"/>
<evidence type="ECO:0000256" key="1">
    <source>
        <dbReference type="SAM" id="MobiDB-lite"/>
    </source>
</evidence>
<accession>A0A671SIJ2</accession>
<sequence>SGISSGSLEQSFPAAAFNSCKMTSRCSIRSQGTNTWKGTPWHTTVQTVPSKLTLRSILAKPNALDALSLASWKSSLSERLVSITERLPASRKSPVDFSSMPAISLEKTNKK</sequence>
<name>A0A671SIJ2_9TELE</name>
<evidence type="ECO:0000313" key="3">
    <source>
        <dbReference type="Proteomes" id="UP000472260"/>
    </source>
</evidence>
<keyword evidence="3" id="KW-1185">Reference proteome</keyword>
<evidence type="ECO:0000313" key="2">
    <source>
        <dbReference type="Ensembl" id="ENSSANP00000095444.1"/>
    </source>
</evidence>
<reference evidence="2" key="1">
    <citation type="submission" date="2025-08" db="UniProtKB">
        <authorList>
            <consortium name="Ensembl"/>
        </authorList>
    </citation>
    <scope>IDENTIFICATION</scope>
</reference>
<reference evidence="2" key="2">
    <citation type="submission" date="2025-09" db="UniProtKB">
        <authorList>
            <consortium name="Ensembl"/>
        </authorList>
    </citation>
    <scope>IDENTIFICATION</scope>
</reference>
<dbReference type="AlphaFoldDB" id="A0A671SIJ2"/>
<dbReference type="Ensembl" id="ENSSANT00000101349.1">
    <property type="protein sequence ID" value="ENSSANP00000095444.1"/>
    <property type="gene ID" value="ENSSANG00000047018.1"/>
</dbReference>
<dbReference type="Proteomes" id="UP000472260">
    <property type="component" value="Unassembled WGS sequence"/>
</dbReference>
<protein>
    <submittedName>
        <fullName evidence="2">Uncharacterized protein</fullName>
    </submittedName>
</protein>
<feature type="region of interest" description="Disordered" evidence="1">
    <location>
        <begin position="89"/>
        <end position="111"/>
    </location>
</feature>